<dbReference type="AlphaFoldDB" id="A0A4R5KK62"/>
<feature type="domain" description="DinB-like" evidence="1">
    <location>
        <begin position="12"/>
        <end position="146"/>
    </location>
</feature>
<dbReference type="EMBL" id="SMRT01000009">
    <property type="protein sequence ID" value="TDF95933.1"/>
    <property type="molecule type" value="Genomic_DNA"/>
</dbReference>
<name>A0A4R5KK62_9BACL</name>
<dbReference type="RefSeq" id="WP_133231196.1">
    <property type="nucleotide sequence ID" value="NZ_SMRT01000009.1"/>
</dbReference>
<evidence type="ECO:0000313" key="3">
    <source>
        <dbReference type="Proteomes" id="UP000295636"/>
    </source>
</evidence>
<dbReference type="Gene3D" id="1.20.120.450">
    <property type="entry name" value="dinb family like domain"/>
    <property type="match status" value="1"/>
</dbReference>
<dbReference type="Proteomes" id="UP000295636">
    <property type="component" value="Unassembled WGS sequence"/>
</dbReference>
<accession>A0A4R5KK62</accession>
<protein>
    <submittedName>
        <fullName evidence="2">DinB family protein</fullName>
    </submittedName>
</protein>
<evidence type="ECO:0000259" key="1">
    <source>
        <dbReference type="Pfam" id="PF12867"/>
    </source>
</evidence>
<dbReference type="InterPro" id="IPR024775">
    <property type="entry name" value="DinB-like"/>
</dbReference>
<comment type="caution">
    <text evidence="2">The sequence shown here is derived from an EMBL/GenBank/DDBJ whole genome shotgun (WGS) entry which is preliminary data.</text>
</comment>
<sequence length="161" mass="17719">MLQATIQTALTARQIVIGSVQAIPESLFDVQPQGASNTIRWNIGHQITMLNWFLAPIGPVMNELPETYNLLFISGTKPSDWTIAPPGKEELLERLSAQFGQLMKLTPEALNHTLNKPLTMGPLEFRTAAEAFSFAFIHEAVHLGVISSLVKQVNQQASQQA</sequence>
<organism evidence="2 3">
    <name type="scientific">Paenibacillus piri</name>
    <dbReference type="NCBI Taxonomy" id="2547395"/>
    <lineage>
        <taxon>Bacteria</taxon>
        <taxon>Bacillati</taxon>
        <taxon>Bacillota</taxon>
        <taxon>Bacilli</taxon>
        <taxon>Bacillales</taxon>
        <taxon>Paenibacillaceae</taxon>
        <taxon>Paenibacillus</taxon>
    </lineage>
</organism>
<dbReference type="SUPFAM" id="SSF109854">
    <property type="entry name" value="DinB/YfiT-like putative metalloenzymes"/>
    <property type="match status" value="1"/>
</dbReference>
<dbReference type="Pfam" id="PF12867">
    <property type="entry name" value="DinB_2"/>
    <property type="match status" value="1"/>
</dbReference>
<dbReference type="OrthoDB" id="4295522at2"/>
<keyword evidence="3" id="KW-1185">Reference proteome</keyword>
<dbReference type="InterPro" id="IPR034660">
    <property type="entry name" value="DinB/YfiT-like"/>
</dbReference>
<proteinExistence type="predicted"/>
<reference evidence="2 3" key="1">
    <citation type="submission" date="2019-03" db="EMBL/GenBank/DDBJ databases">
        <title>This is whole genome sequence of Paenibacillus sp MS74 strain.</title>
        <authorList>
            <person name="Trinh H.N."/>
        </authorList>
    </citation>
    <scope>NUCLEOTIDE SEQUENCE [LARGE SCALE GENOMIC DNA]</scope>
    <source>
        <strain evidence="2 3">MS74</strain>
    </source>
</reference>
<gene>
    <name evidence="2" type="ORF">E1757_19635</name>
</gene>
<evidence type="ECO:0000313" key="2">
    <source>
        <dbReference type="EMBL" id="TDF95933.1"/>
    </source>
</evidence>